<dbReference type="PANTHER" id="PTHR31891">
    <property type="entry name" value="FORMAMIDASE C869.04-RELATED"/>
    <property type="match status" value="1"/>
</dbReference>
<dbReference type="RefSeq" id="WP_007693741.1">
    <property type="nucleotide sequence ID" value="NZ_AJRK01000414.1"/>
</dbReference>
<proteinExistence type="predicted"/>
<keyword evidence="2" id="KW-1185">Reference proteome</keyword>
<dbReference type="eggNOG" id="arCOG01004">
    <property type="taxonomic scope" value="Archaea"/>
</dbReference>
<comment type="caution">
    <text evidence="1">The sequence shown here is derived from an EMBL/GenBank/DDBJ whole genome shotgun (WGS) entry which is preliminary data.</text>
</comment>
<dbReference type="GO" id="GO:0016811">
    <property type="term" value="F:hydrolase activity, acting on carbon-nitrogen (but not peptide) bonds, in linear amides"/>
    <property type="evidence" value="ECO:0007669"/>
    <property type="project" value="InterPro"/>
</dbReference>
<dbReference type="Proteomes" id="UP000011566">
    <property type="component" value="Unassembled WGS sequence"/>
</dbReference>
<protein>
    <submittedName>
        <fullName evidence="1">Formamidase</fullName>
    </submittedName>
</protein>
<dbReference type="Gene3D" id="2.60.120.580">
    <property type="entry name" value="Acetamidase/Formamidase-like domains"/>
    <property type="match status" value="2"/>
</dbReference>
<dbReference type="Gene3D" id="3.10.28.20">
    <property type="entry name" value="Acetamidase/Formamidase-like domains"/>
    <property type="match status" value="1"/>
</dbReference>
<evidence type="ECO:0000313" key="1">
    <source>
        <dbReference type="EMBL" id="EMA37917.1"/>
    </source>
</evidence>
<gene>
    <name evidence="1" type="ORF">C447_10790</name>
</gene>
<sequence>MNPDTVVTDADEHIHYTWDNGLDPVATVADGAVVEFECRDAADNQLATDATGADVAAMESKGHALSGPVEMGNAEPGDTLAVDLLDFEHHGHGVSYFPPGDSGAGLLPDEFPEPFCYNWELDDGVAFFENGIEVPLAPFPGNLGLAPAEPGPHSTTPPRNVGGNLDVKHLTAGSTLFLPVEVSGGLFSIGDCHAAQGDGEVCLTGIEAPMDVTARFRLVERDLIAPEFETGGPFTPSGRDEPAHATVGVSDDLMDACRLATSRMLDHLEAERGLTREAAYVLASVAVDLKVNQVVDAPNWTVSAYVADSLFP</sequence>
<name>M0LWG5_9EURY</name>
<organism evidence="1 2">
    <name type="scientific">Halococcus hamelinensis 100A6</name>
    <dbReference type="NCBI Taxonomy" id="1132509"/>
    <lineage>
        <taxon>Archaea</taxon>
        <taxon>Methanobacteriati</taxon>
        <taxon>Methanobacteriota</taxon>
        <taxon>Stenosarchaea group</taxon>
        <taxon>Halobacteria</taxon>
        <taxon>Halobacteriales</taxon>
        <taxon>Halococcaceae</taxon>
        <taxon>Halococcus</taxon>
    </lineage>
</organism>
<dbReference type="AlphaFoldDB" id="M0LWG5"/>
<dbReference type="PANTHER" id="PTHR31891:SF1">
    <property type="entry name" value="FORMAMIDASE C869.04-RELATED"/>
    <property type="match status" value="1"/>
</dbReference>
<reference evidence="1 2" key="1">
    <citation type="journal article" date="2014" name="PLoS Genet.">
        <title>Phylogenetically driven sequencing of extremely halophilic archaea reveals strategies for static and dynamic osmo-response.</title>
        <authorList>
            <person name="Becker E.A."/>
            <person name="Seitzer P.M."/>
            <person name="Tritt A."/>
            <person name="Larsen D."/>
            <person name="Krusor M."/>
            <person name="Yao A.I."/>
            <person name="Wu D."/>
            <person name="Madern D."/>
            <person name="Eisen J.A."/>
            <person name="Darling A.E."/>
            <person name="Facciotti M.T."/>
        </authorList>
    </citation>
    <scope>NUCLEOTIDE SEQUENCE [LARGE SCALE GENOMIC DNA]</scope>
    <source>
        <strain evidence="1 2">100A6</strain>
    </source>
</reference>
<dbReference type="InterPro" id="IPR004304">
    <property type="entry name" value="FmdA_AmdA"/>
</dbReference>
<dbReference type="PATRIC" id="fig|1132509.6.peg.2438"/>
<dbReference type="Pfam" id="PF03069">
    <property type="entry name" value="FmdA_AmdA"/>
    <property type="match status" value="2"/>
</dbReference>
<evidence type="ECO:0000313" key="2">
    <source>
        <dbReference type="Proteomes" id="UP000011566"/>
    </source>
</evidence>
<dbReference type="EMBL" id="AOMB01000032">
    <property type="protein sequence ID" value="EMA37917.1"/>
    <property type="molecule type" value="Genomic_DNA"/>
</dbReference>
<dbReference type="SUPFAM" id="SSF141130">
    <property type="entry name" value="Acetamidase/Formamidase-like"/>
    <property type="match status" value="1"/>
</dbReference>
<dbReference type="OrthoDB" id="42832at2157"/>
<accession>M0LWG5</accession>